<keyword evidence="8 11" id="KW-0966">Cell projection</keyword>
<protein>
    <recommendedName>
        <fullName evidence="11">Tektin</fullName>
    </recommendedName>
</protein>
<keyword evidence="3" id="KW-0963">Cytoplasm</keyword>
<keyword evidence="6 11" id="KW-0969">Cilium</keyword>
<evidence type="ECO:0000256" key="8">
    <source>
        <dbReference type="ARBA" id="ARBA00023273"/>
    </source>
</evidence>
<dbReference type="EMBL" id="JAHUTJ010059171">
    <property type="protein sequence ID" value="MED6287772.1"/>
    <property type="molecule type" value="Genomic_DNA"/>
</dbReference>
<dbReference type="InterPro" id="IPR000435">
    <property type="entry name" value="Tektins"/>
</dbReference>
<dbReference type="Proteomes" id="UP001352852">
    <property type="component" value="Unassembled WGS sequence"/>
</dbReference>
<evidence type="ECO:0000256" key="2">
    <source>
        <dbReference type="ARBA" id="ARBA00007209"/>
    </source>
</evidence>
<evidence type="ECO:0000256" key="3">
    <source>
        <dbReference type="ARBA" id="ARBA00022490"/>
    </source>
</evidence>
<gene>
    <name evidence="12" type="ORF">CHARACLAT_019617</name>
</gene>
<dbReference type="PANTHER" id="PTHR19960:SF25">
    <property type="entry name" value="TEKTIN-1"/>
    <property type="match status" value="1"/>
</dbReference>
<comment type="subunit">
    <text evidence="10">Microtubule inner protein component of sperm flagellar doublet microtubules.</text>
</comment>
<accession>A0ABU7EKK8</accession>
<evidence type="ECO:0000256" key="9">
    <source>
        <dbReference type="ARBA" id="ARBA00045224"/>
    </source>
</evidence>
<keyword evidence="13" id="KW-1185">Reference proteome</keyword>
<evidence type="ECO:0000313" key="12">
    <source>
        <dbReference type="EMBL" id="MED6287772.1"/>
    </source>
</evidence>
<dbReference type="PRINTS" id="PR00511">
    <property type="entry name" value="TEKTIN"/>
</dbReference>
<evidence type="ECO:0000256" key="1">
    <source>
        <dbReference type="ARBA" id="ARBA00004611"/>
    </source>
</evidence>
<dbReference type="InterPro" id="IPR048256">
    <property type="entry name" value="Tektin-like"/>
</dbReference>
<evidence type="ECO:0000313" key="13">
    <source>
        <dbReference type="Proteomes" id="UP001352852"/>
    </source>
</evidence>
<name>A0ABU7EKK8_9TELE</name>
<dbReference type="Pfam" id="PF03148">
    <property type="entry name" value="Tektin"/>
    <property type="match status" value="1"/>
</dbReference>
<keyword evidence="4 11" id="KW-0282">Flagellum</keyword>
<evidence type="ECO:0000256" key="4">
    <source>
        <dbReference type="ARBA" id="ARBA00022846"/>
    </source>
</evidence>
<evidence type="ECO:0000256" key="7">
    <source>
        <dbReference type="ARBA" id="ARBA00023212"/>
    </source>
</evidence>
<proteinExistence type="inferred from homology"/>
<reference evidence="12 13" key="1">
    <citation type="submission" date="2021-06" db="EMBL/GenBank/DDBJ databases">
        <authorList>
            <person name="Palmer J.M."/>
        </authorList>
    </citation>
    <scope>NUCLEOTIDE SEQUENCE [LARGE SCALE GENOMIC DNA]</scope>
    <source>
        <strain evidence="12 13">CL_MEX2019</strain>
        <tissue evidence="12">Muscle</tissue>
    </source>
</reference>
<evidence type="ECO:0000256" key="6">
    <source>
        <dbReference type="ARBA" id="ARBA00023069"/>
    </source>
</evidence>
<comment type="function">
    <text evidence="9">Microtubule inner protein (MIP) part of the dynein-decorated doublet microtubules (DMTs) in cilia and flagellar axoneme. Forms filamentous polymers in the walls of ciliary and flagellar microtubules.</text>
</comment>
<keyword evidence="7" id="KW-0206">Cytoskeleton</keyword>
<comment type="similarity">
    <text evidence="2 11">Belongs to the tektin family.</text>
</comment>
<comment type="caution">
    <text evidence="12">The sequence shown here is derived from an EMBL/GenBank/DDBJ whole genome shotgun (WGS) entry which is preliminary data.</text>
</comment>
<sequence length="461" mass="52797">MDVKCCVEAQPVVKRVTTGNLALRQHYPASSPVAIATICLVTCCLWLEEAPTHFVGFSRSKQGRTMSDLDHRLQKFGGPDFLNVEVALSRAELFRAECKRLILETEKACRRMQIDDSKYLDQRVRDIRFLKKELELKLEEIVPEIDVLLALNSRVMKALEKNKEALRVTILCLDERRKQAPSDRLQDEVNTELLKEWDTFEEVASLLQNVQEQISEQIRLNRSAKYHLEQDLKEKFEAQSIDNSCALMTIRSISNLQMSKPNLTGLGSSAVTPKLWENISDLNIAKAEQQKRNSLSLRALVESVLGQMSADMQKQLEATTKAFQVNIQKLKSTKGQLEEKLPKILSEINSQQRIREDLREAIKENEHFLTLAQSRLALRQHRPGKEQCHDTAQAQLLAEVQQLIAHISKLHEEVAQSEEEQRALARCQLELKEKIDSKASSLYIDEVVCMQHREPIIIPNF</sequence>
<keyword evidence="5" id="KW-0175">Coiled coil</keyword>
<evidence type="ECO:0000256" key="11">
    <source>
        <dbReference type="RuleBase" id="RU367040"/>
    </source>
</evidence>
<evidence type="ECO:0000256" key="5">
    <source>
        <dbReference type="ARBA" id="ARBA00023054"/>
    </source>
</evidence>
<organism evidence="12 13">
    <name type="scientific">Characodon lateralis</name>
    <dbReference type="NCBI Taxonomy" id="208331"/>
    <lineage>
        <taxon>Eukaryota</taxon>
        <taxon>Metazoa</taxon>
        <taxon>Chordata</taxon>
        <taxon>Craniata</taxon>
        <taxon>Vertebrata</taxon>
        <taxon>Euteleostomi</taxon>
        <taxon>Actinopterygii</taxon>
        <taxon>Neopterygii</taxon>
        <taxon>Teleostei</taxon>
        <taxon>Neoteleostei</taxon>
        <taxon>Acanthomorphata</taxon>
        <taxon>Ovalentaria</taxon>
        <taxon>Atherinomorphae</taxon>
        <taxon>Cyprinodontiformes</taxon>
        <taxon>Goodeidae</taxon>
        <taxon>Characodon</taxon>
    </lineage>
</organism>
<dbReference type="PANTHER" id="PTHR19960">
    <property type="entry name" value="TEKTIN"/>
    <property type="match status" value="1"/>
</dbReference>
<evidence type="ECO:0000256" key="10">
    <source>
        <dbReference type="ARBA" id="ARBA00046435"/>
    </source>
</evidence>
<comment type="subcellular location">
    <subcellularLocation>
        <location evidence="11">Cytoplasm</location>
        <location evidence="11">Cytoskeleton</location>
        <location evidence="11">Cilium axoneme</location>
    </subcellularLocation>
    <subcellularLocation>
        <location evidence="1">Cytoplasm</location>
        <location evidence="1">Cytoskeleton</location>
        <location evidence="1">Flagellum axoneme</location>
    </subcellularLocation>
</comment>